<evidence type="ECO:0000256" key="1">
    <source>
        <dbReference type="ARBA" id="ARBA00005594"/>
    </source>
</evidence>
<accession>T1HF82</accession>
<keyword evidence="4" id="KW-0067">ATP-binding</keyword>
<dbReference type="Gene3D" id="3.40.50.620">
    <property type="entry name" value="HUPs"/>
    <property type="match status" value="1"/>
</dbReference>
<dbReference type="eggNOG" id="KOG0437">
    <property type="taxonomic scope" value="Eukaryota"/>
</dbReference>
<dbReference type="Gene3D" id="3.90.740.10">
    <property type="entry name" value="Valyl/Leucyl/Isoleucyl-tRNA synthetase, editing domain"/>
    <property type="match status" value="1"/>
</dbReference>
<proteinExistence type="inferred from homology"/>
<dbReference type="STRING" id="13249.T1HF82"/>
<sequence>MLVGDYAGKKVLEVKELVKNQLTERSLVVVYYEPEKQIISRSGDECVVALCDQWFLDYGEPEWKSLAEKSLDYIETYHEEVRRNIKTTLDGLHGHACARTYGLGELSFFFIVCTSYIA</sequence>
<dbReference type="GO" id="GO:0004823">
    <property type="term" value="F:leucine-tRNA ligase activity"/>
    <property type="evidence" value="ECO:0007669"/>
    <property type="project" value="InterPro"/>
</dbReference>
<keyword evidence="3" id="KW-0547">Nucleotide-binding</keyword>
<keyword evidence="8" id="KW-1185">Reference proteome</keyword>
<dbReference type="GO" id="GO:0006429">
    <property type="term" value="P:leucyl-tRNA aminoacylation"/>
    <property type="evidence" value="ECO:0007669"/>
    <property type="project" value="InterPro"/>
</dbReference>
<comment type="similarity">
    <text evidence="1">Belongs to the class-I aminoacyl-tRNA synthetase family.</text>
</comment>
<dbReference type="VEuPathDB" id="VectorBase:RPRC002704"/>
<keyword evidence="5" id="KW-0648">Protein biosynthesis</keyword>
<name>T1HF82_RHOPR</name>
<dbReference type="PANTHER" id="PTHR45794:SF1">
    <property type="entry name" value="LEUCINE--TRNA LIGASE, CYTOPLASMIC"/>
    <property type="match status" value="1"/>
</dbReference>
<dbReference type="SUPFAM" id="SSF52374">
    <property type="entry name" value="Nucleotidylyl transferase"/>
    <property type="match status" value="1"/>
</dbReference>
<dbReference type="EMBL" id="ACPB03022881">
    <property type="status" value="NOT_ANNOTATED_CDS"/>
    <property type="molecule type" value="Genomic_DNA"/>
</dbReference>
<dbReference type="HOGENOM" id="CLU_2076017_0_0_1"/>
<dbReference type="AlphaFoldDB" id="T1HF82"/>
<dbReference type="GO" id="GO:0005524">
    <property type="term" value="F:ATP binding"/>
    <property type="evidence" value="ECO:0007669"/>
    <property type="project" value="UniProtKB-KW"/>
</dbReference>
<organism evidence="7 8">
    <name type="scientific">Rhodnius prolixus</name>
    <name type="common">Triatomid bug</name>
    <dbReference type="NCBI Taxonomy" id="13249"/>
    <lineage>
        <taxon>Eukaryota</taxon>
        <taxon>Metazoa</taxon>
        <taxon>Ecdysozoa</taxon>
        <taxon>Arthropoda</taxon>
        <taxon>Hexapoda</taxon>
        <taxon>Insecta</taxon>
        <taxon>Pterygota</taxon>
        <taxon>Neoptera</taxon>
        <taxon>Paraneoptera</taxon>
        <taxon>Hemiptera</taxon>
        <taxon>Heteroptera</taxon>
        <taxon>Panheteroptera</taxon>
        <taxon>Cimicomorpha</taxon>
        <taxon>Reduviidae</taxon>
        <taxon>Triatominae</taxon>
        <taxon>Rhodnius</taxon>
    </lineage>
</organism>
<evidence type="ECO:0000256" key="2">
    <source>
        <dbReference type="ARBA" id="ARBA00022598"/>
    </source>
</evidence>
<evidence type="ECO:0000313" key="8">
    <source>
        <dbReference type="Proteomes" id="UP000015103"/>
    </source>
</evidence>
<dbReference type="PANTHER" id="PTHR45794">
    <property type="entry name" value="LEUCYL-TRNA SYNTHETASE"/>
    <property type="match status" value="1"/>
</dbReference>
<dbReference type="InParanoid" id="T1HF82"/>
<keyword evidence="2" id="KW-0436">Ligase</keyword>
<dbReference type="InterPro" id="IPR009008">
    <property type="entry name" value="Val/Leu/Ile-tRNA-synth_edit"/>
</dbReference>
<evidence type="ECO:0000256" key="3">
    <source>
        <dbReference type="ARBA" id="ARBA00022741"/>
    </source>
</evidence>
<evidence type="ECO:0000256" key="6">
    <source>
        <dbReference type="ARBA" id="ARBA00023146"/>
    </source>
</evidence>
<dbReference type="InterPro" id="IPR004493">
    <property type="entry name" value="Leu-tRNA-synth_Ia_arc/euk"/>
</dbReference>
<reference evidence="7" key="1">
    <citation type="submission" date="2015-05" db="UniProtKB">
        <authorList>
            <consortium name="EnsemblMetazoa"/>
        </authorList>
    </citation>
    <scope>IDENTIFICATION</scope>
</reference>
<evidence type="ECO:0000313" key="7">
    <source>
        <dbReference type="EnsemblMetazoa" id="RPRC002704-PA"/>
    </source>
</evidence>
<keyword evidence="6" id="KW-0030">Aminoacyl-tRNA synthetase</keyword>
<dbReference type="Proteomes" id="UP000015103">
    <property type="component" value="Unassembled WGS sequence"/>
</dbReference>
<dbReference type="InterPro" id="IPR014729">
    <property type="entry name" value="Rossmann-like_a/b/a_fold"/>
</dbReference>
<dbReference type="GO" id="GO:0002161">
    <property type="term" value="F:aminoacyl-tRNA deacylase activity"/>
    <property type="evidence" value="ECO:0007669"/>
    <property type="project" value="InterPro"/>
</dbReference>
<evidence type="ECO:0000256" key="5">
    <source>
        <dbReference type="ARBA" id="ARBA00022917"/>
    </source>
</evidence>
<protein>
    <submittedName>
        <fullName evidence="7">Uncharacterized protein</fullName>
    </submittedName>
</protein>
<evidence type="ECO:0000256" key="4">
    <source>
        <dbReference type="ARBA" id="ARBA00022840"/>
    </source>
</evidence>
<dbReference type="EnsemblMetazoa" id="RPRC002704-RA">
    <property type="protein sequence ID" value="RPRC002704-PA"/>
    <property type="gene ID" value="RPRC002704"/>
</dbReference>